<organism evidence="4 5">
    <name type="scientific">Prymnesium parvum</name>
    <name type="common">Toxic golden alga</name>
    <dbReference type="NCBI Taxonomy" id="97485"/>
    <lineage>
        <taxon>Eukaryota</taxon>
        <taxon>Haptista</taxon>
        <taxon>Haptophyta</taxon>
        <taxon>Prymnesiophyceae</taxon>
        <taxon>Prymnesiales</taxon>
        <taxon>Prymnesiaceae</taxon>
        <taxon>Prymnesium</taxon>
    </lineage>
</organism>
<dbReference type="PROSITE" id="PS50096">
    <property type="entry name" value="IQ"/>
    <property type="match status" value="1"/>
</dbReference>
<dbReference type="PROSITE" id="PS50297">
    <property type="entry name" value="ANK_REP_REGION"/>
    <property type="match status" value="2"/>
</dbReference>
<evidence type="ECO:0000313" key="4">
    <source>
        <dbReference type="EMBL" id="KAL1527056.1"/>
    </source>
</evidence>
<dbReference type="InterPro" id="IPR013099">
    <property type="entry name" value="K_chnl_dom"/>
</dbReference>
<dbReference type="PANTHER" id="PTHR45743:SF2">
    <property type="entry name" value="POTASSIUM CHANNEL AKT1"/>
    <property type="match status" value="1"/>
</dbReference>
<dbReference type="Gene3D" id="1.25.40.20">
    <property type="entry name" value="Ankyrin repeat-containing domain"/>
    <property type="match status" value="2"/>
</dbReference>
<dbReference type="GO" id="GO:0005249">
    <property type="term" value="F:voltage-gated potassium channel activity"/>
    <property type="evidence" value="ECO:0007669"/>
    <property type="project" value="InterPro"/>
</dbReference>
<dbReference type="InterPro" id="IPR018490">
    <property type="entry name" value="cNMP-bd_dom_sf"/>
</dbReference>
<comment type="caution">
    <text evidence="4">The sequence shown here is derived from an EMBL/GenBank/DDBJ whole genome shotgun (WGS) entry which is preliminary data.</text>
</comment>
<dbReference type="EMBL" id="JBGBPQ010000003">
    <property type="protein sequence ID" value="KAL1527056.1"/>
    <property type="molecule type" value="Genomic_DNA"/>
</dbReference>
<name>A0AB34K2B8_PRYPA</name>
<dbReference type="PANTHER" id="PTHR45743">
    <property type="entry name" value="POTASSIUM CHANNEL AKT1"/>
    <property type="match status" value="1"/>
</dbReference>
<dbReference type="SUPFAM" id="SSF51206">
    <property type="entry name" value="cAMP-binding domain-like"/>
    <property type="match status" value="1"/>
</dbReference>
<dbReference type="PROSITE" id="PS50088">
    <property type="entry name" value="ANK_REPEAT"/>
    <property type="match status" value="3"/>
</dbReference>
<feature type="repeat" description="ANK" evidence="1">
    <location>
        <begin position="929"/>
        <end position="961"/>
    </location>
</feature>
<evidence type="ECO:0000256" key="2">
    <source>
        <dbReference type="SAM" id="Phobius"/>
    </source>
</evidence>
<feature type="transmembrane region" description="Helical" evidence="2">
    <location>
        <begin position="499"/>
        <end position="524"/>
    </location>
</feature>
<dbReference type="Gene3D" id="1.10.287.70">
    <property type="match status" value="1"/>
</dbReference>
<dbReference type="Pfam" id="PF12796">
    <property type="entry name" value="Ank_2"/>
    <property type="match status" value="1"/>
</dbReference>
<keyword evidence="2" id="KW-1133">Transmembrane helix</keyword>
<dbReference type="CDD" id="cd00038">
    <property type="entry name" value="CAP_ED"/>
    <property type="match status" value="1"/>
</dbReference>
<dbReference type="InterPro" id="IPR036770">
    <property type="entry name" value="Ankyrin_rpt-contain_sf"/>
</dbReference>
<keyword evidence="1" id="KW-0040">ANK repeat</keyword>
<dbReference type="Proteomes" id="UP001515480">
    <property type="component" value="Unassembled WGS sequence"/>
</dbReference>
<dbReference type="SUPFAM" id="SSF48403">
    <property type="entry name" value="Ankyrin repeat"/>
    <property type="match status" value="1"/>
</dbReference>
<sequence>MAAAEEGGRRLAEAARTPAIRSDVARVVSPRPPSETVDPAALMKALTNMGSFRCSPVSQDLHRSELDVLTDMRLACPCVQNGGLTEMPDAGVVVRKSASSQSEEDGALHCRWSSEEPASCARRSSASVSIAPSSFSQGNSSSVRRSIARNCEKVRSRFSSNHSSCHGGGSSRHSVPALGYGSEASGSFMDSFVVSHTRQMNEEMKLETQDTPVRLDARISKRLQSSGAGTSDDLNSTSTRRRITAMKYHTVSLRAETTFLFTIAGLALTVLVLTPIRIAFLPAQRGVLLIDVLAWVLDFLFALVYGIAYRQVRKDRAARLSNQARHREKVTIEKPTFWGMAHPAQLVVHLLLAAAIPSFCELVVIIILQPEACDDCSRESSRLHFIEWVGMLRLLHLLGRSSLVHAVYSNLLVSHYLAFMANQMLTAALCNHYCGCLLWLVARLNNFSETSSWVGKNQPELAAHGTPAVSQWLTSVYFATITSTTVGYGDYYPVSDIEVIIILLFVVANIIIMSNIIGGVSALATQADLQTATVRARLKKLNRFVAKYAISPSVTDAAREYLFYGLQSEADSLKSIAGLPTTIQIKMREQRYLETILSTSIFNSTSRELKLQLVKRLQEDVFVYGLEIVRAGTAVDNLYIINEGVGHVVMHNVTIGRDSRFSTSKLASKTTLVDCTAGVLREGATIGAEAWVLSILQPWTVRSHTLMKVVSFNANDMRELEYEFPHDFFKVRKNTQAGCALLANGVDRSSQSSAGLNRIRWKLEPTAPREAFTQLAAQARRATTLMHRAAMRAGQDFASLLCSYAERGDEAEMQRLLEMVNIAEVPGDYDNRHALHLAAARGHDEVVVLLISFGASVNAVDNFGRTPIMEAVLNGHFETIRLLREAGAELLVSQSDLAYKMCTAAQCGDYSRLAQYLAAGADPDTADYDRRTPLMLGAAEGRRAVCKLLLASLANPTLTDSWGHTAAADANQHGHHTIGTMLSAAASAWLTEGKLKRRAMDRKRTKQRLEASAKHAIRECFADERNVELYHKFATRIQARVRGRMARERASRASVND</sequence>
<dbReference type="AlphaFoldDB" id="A0AB34K2B8"/>
<dbReference type="Pfam" id="PF07885">
    <property type="entry name" value="Ion_trans_2"/>
    <property type="match status" value="1"/>
</dbReference>
<keyword evidence="5" id="KW-1185">Reference proteome</keyword>
<keyword evidence="2" id="KW-0472">Membrane</keyword>
<protein>
    <recommendedName>
        <fullName evidence="3">Cyclic nucleotide-binding domain-containing protein</fullName>
    </recommendedName>
</protein>
<keyword evidence="2" id="KW-0812">Transmembrane</keyword>
<dbReference type="Gene3D" id="2.60.120.10">
    <property type="entry name" value="Jelly Rolls"/>
    <property type="match status" value="1"/>
</dbReference>
<evidence type="ECO:0000256" key="1">
    <source>
        <dbReference type="PROSITE-ProRule" id="PRU00023"/>
    </source>
</evidence>
<feature type="transmembrane region" description="Helical" evidence="2">
    <location>
        <begin position="420"/>
        <end position="442"/>
    </location>
</feature>
<evidence type="ECO:0000259" key="3">
    <source>
        <dbReference type="PROSITE" id="PS50042"/>
    </source>
</evidence>
<dbReference type="PROSITE" id="PS50042">
    <property type="entry name" value="CNMP_BINDING_3"/>
    <property type="match status" value="1"/>
</dbReference>
<feature type="repeat" description="ANK" evidence="1">
    <location>
        <begin position="863"/>
        <end position="895"/>
    </location>
</feature>
<reference evidence="4 5" key="1">
    <citation type="journal article" date="2024" name="Science">
        <title>Giant polyketide synthase enzymes in the biosynthesis of giant marine polyether toxins.</title>
        <authorList>
            <person name="Fallon T.R."/>
            <person name="Shende V.V."/>
            <person name="Wierzbicki I.H."/>
            <person name="Pendleton A.L."/>
            <person name="Watervoot N.F."/>
            <person name="Auber R.P."/>
            <person name="Gonzalez D.J."/>
            <person name="Wisecaver J.H."/>
            <person name="Moore B.S."/>
        </authorList>
    </citation>
    <scope>NUCLEOTIDE SEQUENCE [LARGE SCALE GENOMIC DNA]</scope>
    <source>
        <strain evidence="4 5">12B1</strain>
    </source>
</reference>
<dbReference type="SMART" id="SM00248">
    <property type="entry name" value="ANK"/>
    <property type="match status" value="3"/>
</dbReference>
<dbReference type="InterPro" id="IPR002110">
    <property type="entry name" value="Ankyrin_rpt"/>
</dbReference>
<feature type="domain" description="Cyclic nucleotide-binding" evidence="3">
    <location>
        <begin position="601"/>
        <end position="720"/>
    </location>
</feature>
<feature type="transmembrane region" description="Helical" evidence="2">
    <location>
        <begin position="346"/>
        <end position="368"/>
    </location>
</feature>
<dbReference type="InterPro" id="IPR000595">
    <property type="entry name" value="cNMP-bd_dom"/>
</dbReference>
<dbReference type="InterPro" id="IPR045319">
    <property type="entry name" value="KAT/AKT"/>
</dbReference>
<accession>A0AB34K2B8</accession>
<dbReference type="SUPFAM" id="SSF81324">
    <property type="entry name" value="Voltage-gated potassium channels"/>
    <property type="match status" value="1"/>
</dbReference>
<proteinExistence type="predicted"/>
<dbReference type="Pfam" id="PF00023">
    <property type="entry name" value="Ank"/>
    <property type="match status" value="1"/>
</dbReference>
<feature type="transmembrane region" description="Helical" evidence="2">
    <location>
        <begin position="259"/>
        <end position="280"/>
    </location>
</feature>
<dbReference type="InterPro" id="IPR014710">
    <property type="entry name" value="RmlC-like_jellyroll"/>
</dbReference>
<gene>
    <name evidence="4" type="ORF">AB1Y20_015740</name>
</gene>
<evidence type="ECO:0000313" key="5">
    <source>
        <dbReference type="Proteomes" id="UP001515480"/>
    </source>
</evidence>
<feature type="transmembrane region" description="Helical" evidence="2">
    <location>
        <begin position="287"/>
        <end position="308"/>
    </location>
</feature>
<feature type="repeat" description="ANK" evidence="1">
    <location>
        <begin position="830"/>
        <end position="862"/>
    </location>
</feature>